<dbReference type="PANTHER" id="PTHR43818:SF5">
    <property type="entry name" value="OXIDOREDUCTASE FAMILY PROTEIN"/>
    <property type="match status" value="1"/>
</dbReference>
<keyword evidence="5" id="KW-1185">Reference proteome</keyword>
<evidence type="ECO:0000256" key="1">
    <source>
        <dbReference type="SAM" id="MobiDB-lite"/>
    </source>
</evidence>
<feature type="domain" description="Gfo/Idh/MocA-like oxidoreductase bacterial type C-terminal" evidence="3">
    <location>
        <begin position="402"/>
        <end position="474"/>
    </location>
</feature>
<evidence type="ECO:0000259" key="2">
    <source>
        <dbReference type="Pfam" id="PF01408"/>
    </source>
</evidence>
<dbReference type="AlphaFoldDB" id="A0A6M5YQG5"/>
<evidence type="ECO:0000313" key="5">
    <source>
        <dbReference type="Proteomes" id="UP000503447"/>
    </source>
</evidence>
<dbReference type="Pfam" id="PF01408">
    <property type="entry name" value="GFO_IDH_MocA"/>
    <property type="match status" value="1"/>
</dbReference>
<dbReference type="InterPro" id="IPR000683">
    <property type="entry name" value="Gfo/Idh/MocA-like_OxRdtase_N"/>
</dbReference>
<feature type="compositionally biased region" description="Basic and acidic residues" evidence="1">
    <location>
        <begin position="340"/>
        <end position="356"/>
    </location>
</feature>
<dbReference type="Gene3D" id="3.40.50.720">
    <property type="entry name" value="NAD(P)-binding Rossmann-like Domain"/>
    <property type="match status" value="1"/>
</dbReference>
<dbReference type="EMBL" id="CP053452">
    <property type="protein sequence ID" value="QJW96255.1"/>
    <property type="molecule type" value="Genomic_DNA"/>
</dbReference>
<feature type="domain" description="Gfo/Idh/MocA-like oxidoreductase bacterial type C-terminal" evidence="3">
    <location>
        <begin position="224"/>
        <end position="328"/>
    </location>
</feature>
<dbReference type="SUPFAM" id="SSF51735">
    <property type="entry name" value="NAD(P)-binding Rossmann-fold domains"/>
    <property type="match status" value="1"/>
</dbReference>
<protein>
    <submittedName>
        <fullName evidence="4">Gfo/Idh/MocA family oxidoreductase</fullName>
    </submittedName>
</protein>
<sequence length="476" mass="51973">MLERGSLSRRGFMNRSVAALTAAGLPGWFAAEQFGACARAAEEKKTVGANGKLNIGVIGVGPEPRRSNALYGEAKRFKDKVNFTAVCDVDARHVEHAVKQYKKDGYDVKGLADFRELVTSKDVDAVIVATPDHWHAIIAIAAMKAGKDVYCEKPLTLTIEEALAMKTAVADTKRVLQTGSQQRTEMGGKFRLATELVRAGRVGKIEKIECRIGTNPHSGPIKEVEPPKELNWDMWLGPTPKVPYRLDGGKTNCHYEFRWWYDYSGGKMTDWGAHHIDIAQWMLGMDGNGPVAVEVIEASKPYDKGDGYNCHERFKVLHTYANGVKVEVSHGAGSTAKGLVDAKGEPWKSRDGKTHDGVDGGENGVLVIGDKGTLFVSRGLLLASDKGIFAPIKDDPKLYPTRPATHMGNFLDCVQSRETPICGVEVGAGSVIVCHIGTIALRTGLKLKWDPKSHTFDSSEANKHLARARRGDWKLA</sequence>
<dbReference type="Gene3D" id="3.30.360.10">
    <property type="entry name" value="Dihydrodipicolinate Reductase, domain 2"/>
    <property type="match status" value="1"/>
</dbReference>
<dbReference type="InterPro" id="IPR036291">
    <property type="entry name" value="NAD(P)-bd_dom_sf"/>
</dbReference>
<organism evidence="4 5">
    <name type="scientific">Frigoriglobus tundricola</name>
    <dbReference type="NCBI Taxonomy" id="2774151"/>
    <lineage>
        <taxon>Bacteria</taxon>
        <taxon>Pseudomonadati</taxon>
        <taxon>Planctomycetota</taxon>
        <taxon>Planctomycetia</taxon>
        <taxon>Gemmatales</taxon>
        <taxon>Gemmataceae</taxon>
        <taxon>Frigoriglobus</taxon>
    </lineage>
</organism>
<accession>A0A6M5YQG5</accession>
<dbReference type="PROSITE" id="PS51318">
    <property type="entry name" value="TAT"/>
    <property type="match status" value="1"/>
</dbReference>
<proteinExistence type="predicted"/>
<dbReference type="Proteomes" id="UP000503447">
    <property type="component" value="Chromosome"/>
</dbReference>
<reference evidence="5" key="1">
    <citation type="submission" date="2020-05" db="EMBL/GenBank/DDBJ databases">
        <title>Frigoriglobus tundricola gen. nov., sp. nov., a psychrotolerant cellulolytic planctomycete of the family Gemmataceae with two divergent copies of 16S rRNA gene.</title>
        <authorList>
            <person name="Kulichevskaya I.S."/>
            <person name="Ivanova A.A."/>
            <person name="Naumoff D.G."/>
            <person name="Beletsky A.V."/>
            <person name="Rijpstra W.I.C."/>
            <person name="Sinninghe Damste J.S."/>
            <person name="Mardanov A.V."/>
            <person name="Ravin N.V."/>
            <person name="Dedysh S.N."/>
        </authorList>
    </citation>
    <scope>NUCLEOTIDE SEQUENCE [LARGE SCALE GENOMIC DNA]</scope>
    <source>
        <strain evidence="5">PL17</strain>
    </source>
</reference>
<evidence type="ECO:0000259" key="3">
    <source>
        <dbReference type="Pfam" id="PF19051"/>
    </source>
</evidence>
<dbReference type="InterPro" id="IPR050463">
    <property type="entry name" value="Gfo/Idh/MocA_oxidrdct_glycsds"/>
</dbReference>
<feature type="domain" description="Gfo/Idh/MocA-like oxidoreductase N-terminal" evidence="2">
    <location>
        <begin position="53"/>
        <end position="179"/>
    </location>
</feature>
<dbReference type="SUPFAM" id="SSF55347">
    <property type="entry name" value="Glyceraldehyde-3-phosphate dehydrogenase-like, C-terminal domain"/>
    <property type="match status" value="1"/>
</dbReference>
<gene>
    <name evidence="4" type="ORF">FTUN_3812</name>
</gene>
<dbReference type="KEGG" id="ftj:FTUN_3812"/>
<dbReference type="GO" id="GO:0000166">
    <property type="term" value="F:nucleotide binding"/>
    <property type="evidence" value="ECO:0007669"/>
    <property type="project" value="InterPro"/>
</dbReference>
<name>A0A6M5YQG5_9BACT</name>
<dbReference type="Pfam" id="PF19051">
    <property type="entry name" value="GFO_IDH_MocA_C2"/>
    <property type="match status" value="2"/>
</dbReference>
<dbReference type="InterPro" id="IPR006311">
    <property type="entry name" value="TAT_signal"/>
</dbReference>
<feature type="region of interest" description="Disordered" evidence="1">
    <location>
        <begin position="337"/>
        <end position="356"/>
    </location>
</feature>
<dbReference type="InterPro" id="IPR043906">
    <property type="entry name" value="Gfo/Idh/MocA_OxRdtase_bact_C"/>
</dbReference>
<evidence type="ECO:0000313" key="4">
    <source>
        <dbReference type="EMBL" id="QJW96255.1"/>
    </source>
</evidence>
<dbReference type="PANTHER" id="PTHR43818">
    <property type="entry name" value="BCDNA.GH03377"/>
    <property type="match status" value="1"/>
</dbReference>